<dbReference type="InterPro" id="IPR036187">
    <property type="entry name" value="DNA_mismatch_repair_MutS_sf"/>
</dbReference>
<accession>A0A3B0TK50</accession>
<dbReference type="GO" id="GO:0140664">
    <property type="term" value="F:ATP-dependent DNA damage sensor activity"/>
    <property type="evidence" value="ECO:0007669"/>
    <property type="project" value="InterPro"/>
</dbReference>
<reference evidence="10" key="1">
    <citation type="submission" date="2018-06" db="EMBL/GenBank/DDBJ databases">
        <authorList>
            <person name="Zhirakovskaya E."/>
        </authorList>
    </citation>
    <scope>NUCLEOTIDE SEQUENCE</scope>
</reference>
<evidence type="ECO:0000256" key="2">
    <source>
        <dbReference type="ARBA" id="ARBA00022763"/>
    </source>
</evidence>
<evidence type="ECO:0000256" key="6">
    <source>
        <dbReference type="SAM" id="MobiDB-lite"/>
    </source>
</evidence>
<evidence type="ECO:0000259" key="9">
    <source>
        <dbReference type="Pfam" id="PF05192"/>
    </source>
</evidence>
<evidence type="ECO:0000256" key="5">
    <source>
        <dbReference type="ARBA" id="ARBA00023204"/>
    </source>
</evidence>
<keyword evidence="2" id="KW-0227">DNA damage</keyword>
<dbReference type="SUPFAM" id="SSF53150">
    <property type="entry name" value="DNA repair protein MutS, domain II"/>
    <property type="match status" value="1"/>
</dbReference>
<dbReference type="GO" id="GO:0030983">
    <property type="term" value="F:mismatched DNA binding"/>
    <property type="evidence" value="ECO:0007669"/>
    <property type="project" value="InterPro"/>
</dbReference>
<sequence length="411" mass="46513">MQSTISAQKNKKEPTSDSISAHLSSNKDEIKSLSPMLKQYHAIKSNHQDCVLFFRLGDFYEMFYEDAKIVSKELDLVLTSRGKNSLNKTPMCGFPHHASQNYIAKLVKAGFKIAICDQTEDPSQAKGIVKREVTRIISSGTFLDEDSFQARFILSINFHKNGNGFSFCDPTTGTIQANESNLDKHSIAEIILTLPVYECIFPKSQKKIIEDVFNNPNLKQKNIALSAVDDWCFNHDIARQSLCDHFQTLNLRGFGLEEKASATCASGALLQYLKQMNKQPLKHIDRLSLFTNEDTLFISPAAFNGLELNNFIHSINYTQTAIGKRLFYCWMTHPLKNAGLIITRQQAISQFKNHNSVQNDIKTLFQNIPDIEKNISRLSCGYTHSKDLLAIRNTLNLLPEIKKSLMPLSLR</sequence>
<dbReference type="EMBL" id="UOEN01000110">
    <property type="protein sequence ID" value="VAW12559.1"/>
    <property type="molecule type" value="Genomic_DNA"/>
</dbReference>
<dbReference type="FunFam" id="3.40.1170.10:FF:000001">
    <property type="entry name" value="DNA mismatch repair protein MutS"/>
    <property type="match status" value="1"/>
</dbReference>
<dbReference type="GO" id="GO:0005829">
    <property type="term" value="C:cytosol"/>
    <property type="evidence" value="ECO:0007669"/>
    <property type="project" value="TreeGrafter"/>
</dbReference>
<feature type="region of interest" description="Disordered" evidence="6">
    <location>
        <begin position="1"/>
        <end position="24"/>
    </location>
</feature>
<dbReference type="InterPro" id="IPR036678">
    <property type="entry name" value="MutS_con_dom_sf"/>
</dbReference>
<dbReference type="Gene3D" id="1.10.1420.10">
    <property type="match status" value="1"/>
</dbReference>
<dbReference type="Gene3D" id="3.40.1170.10">
    <property type="entry name" value="DNA repair protein MutS, domain I"/>
    <property type="match status" value="1"/>
</dbReference>
<dbReference type="InterPro" id="IPR007696">
    <property type="entry name" value="DNA_mismatch_repair_MutS_core"/>
</dbReference>
<dbReference type="SUPFAM" id="SSF55271">
    <property type="entry name" value="DNA repair protein MutS, domain I"/>
    <property type="match status" value="1"/>
</dbReference>
<dbReference type="SUPFAM" id="SSF48334">
    <property type="entry name" value="DNA repair protein MutS, domain III"/>
    <property type="match status" value="1"/>
</dbReference>
<evidence type="ECO:0000256" key="4">
    <source>
        <dbReference type="ARBA" id="ARBA00023125"/>
    </source>
</evidence>
<dbReference type="Pfam" id="PF05192">
    <property type="entry name" value="MutS_III"/>
    <property type="match status" value="1"/>
</dbReference>
<dbReference type="InterPro" id="IPR007695">
    <property type="entry name" value="DNA_mismatch_repair_MutS-lik_N"/>
</dbReference>
<dbReference type="Pfam" id="PF05188">
    <property type="entry name" value="MutS_II"/>
    <property type="match status" value="1"/>
</dbReference>
<feature type="non-terminal residue" evidence="10">
    <location>
        <position position="411"/>
    </location>
</feature>
<dbReference type="Gene3D" id="3.30.420.110">
    <property type="entry name" value="MutS, connector domain"/>
    <property type="match status" value="1"/>
</dbReference>
<dbReference type="Pfam" id="PF01624">
    <property type="entry name" value="MutS_I"/>
    <property type="match status" value="1"/>
</dbReference>
<dbReference type="InterPro" id="IPR016151">
    <property type="entry name" value="DNA_mismatch_repair_MutS_N"/>
</dbReference>
<gene>
    <name evidence="10" type="ORF">MNBD_BACTEROID05-956</name>
</gene>
<evidence type="ECO:0000259" key="8">
    <source>
        <dbReference type="Pfam" id="PF05188"/>
    </source>
</evidence>
<proteinExistence type="predicted"/>
<feature type="domain" description="DNA mismatch repair protein MutS connector" evidence="8">
    <location>
        <begin position="152"/>
        <end position="285"/>
    </location>
</feature>
<protein>
    <submittedName>
        <fullName evidence="10">DNA mismatch repair protein MutS</fullName>
    </submittedName>
</protein>
<dbReference type="InterPro" id="IPR045076">
    <property type="entry name" value="MutS"/>
</dbReference>
<dbReference type="PANTHER" id="PTHR11361">
    <property type="entry name" value="DNA MISMATCH REPAIR PROTEIN MUTS FAMILY MEMBER"/>
    <property type="match status" value="1"/>
</dbReference>
<dbReference type="InterPro" id="IPR007860">
    <property type="entry name" value="DNA_mmatch_repair_MutS_con_dom"/>
</dbReference>
<dbReference type="GO" id="GO:0005524">
    <property type="term" value="F:ATP binding"/>
    <property type="evidence" value="ECO:0007669"/>
    <property type="project" value="UniProtKB-KW"/>
</dbReference>
<dbReference type="GO" id="GO:0006298">
    <property type="term" value="P:mismatch repair"/>
    <property type="evidence" value="ECO:0007669"/>
    <property type="project" value="InterPro"/>
</dbReference>
<keyword evidence="1" id="KW-0547">Nucleotide-binding</keyword>
<evidence type="ECO:0000256" key="3">
    <source>
        <dbReference type="ARBA" id="ARBA00022840"/>
    </source>
</evidence>
<evidence type="ECO:0000259" key="7">
    <source>
        <dbReference type="Pfam" id="PF01624"/>
    </source>
</evidence>
<evidence type="ECO:0000313" key="10">
    <source>
        <dbReference type="EMBL" id="VAW12559.1"/>
    </source>
</evidence>
<feature type="domain" description="DNA mismatch repair protein MutS-like N-terminal" evidence="7">
    <location>
        <begin position="35"/>
        <end position="145"/>
    </location>
</feature>
<keyword evidence="3" id="KW-0067">ATP-binding</keyword>
<dbReference type="AlphaFoldDB" id="A0A3B0TK50"/>
<dbReference type="PANTHER" id="PTHR11361:SF34">
    <property type="entry name" value="DNA MISMATCH REPAIR PROTEIN MSH1, MITOCHONDRIAL"/>
    <property type="match status" value="1"/>
</dbReference>
<organism evidence="10">
    <name type="scientific">hydrothermal vent metagenome</name>
    <dbReference type="NCBI Taxonomy" id="652676"/>
    <lineage>
        <taxon>unclassified sequences</taxon>
        <taxon>metagenomes</taxon>
        <taxon>ecological metagenomes</taxon>
    </lineage>
</organism>
<feature type="domain" description="DNA mismatch repair protein MutS core" evidence="9">
    <location>
        <begin position="310"/>
        <end position="405"/>
    </location>
</feature>
<evidence type="ECO:0000256" key="1">
    <source>
        <dbReference type="ARBA" id="ARBA00022741"/>
    </source>
</evidence>
<name>A0A3B0TK50_9ZZZZ</name>
<keyword evidence="4" id="KW-0238">DNA-binding</keyword>
<keyword evidence="5" id="KW-0234">DNA repair</keyword>